<protein>
    <recommendedName>
        <fullName evidence="2">NADH dehydrogenase [ubiquinone] 1 alpha subcomplex subunit 9, mitochondrial</fullName>
    </recommendedName>
    <alternativeName>
        <fullName evidence="4">Complex I-39kD</fullName>
    </alternativeName>
    <alternativeName>
        <fullName evidence="3">NADH-ubiquinone oxidoreductase 39 kDa subunit</fullName>
    </alternativeName>
</protein>
<dbReference type="InterPro" id="IPR016040">
    <property type="entry name" value="NAD(P)-bd_dom"/>
</dbReference>
<dbReference type="OMA" id="MCWFGAI"/>
<evidence type="ECO:0000313" key="8">
    <source>
        <dbReference type="Proteomes" id="UP000008237"/>
    </source>
</evidence>
<name>E2C8R9_HARSA</name>
<comment type="similarity">
    <text evidence="1">Belongs to the complex I NDUFA9 subunit family.</text>
</comment>
<dbReference type="SUPFAM" id="SSF51735">
    <property type="entry name" value="NAD(P)-binding Rossmann-fold domains"/>
    <property type="match status" value="1"/>
</dbReference>
<evidence type="ECO:0000256" key="4">
    <source>
        <dbReference type="ARBA" id="ARBA00043145"/>
    </source>
</evidence>
<dbReference type="Proteomes" id="UP000008237">
    <property type="component" value="Unassembled WGS sequence"/>
</dbReference>
<dbReference type="FunCoup" id="E2C8R9">
    <property type="interactions" value="1547"/>
</dbReference>
<sequence length="274" mass="32258">MIGRDWETKNFTFNDVHVEAARKLARLCKEANVERFIHVSSLNIDDKVEPILLKEGSQFLKTKREGEQAVREEFPEATIVRPSTIWGQEDRFLNVYCEIYGLMRHQFRNIPIWEKGERTEKQPIAVYDVAGGITAIIKDPSTAGKTYQFVGPKRYKLSDLLDWFHKICIVNPIEYGYKRTHLKYSPLFQLKVYVNEFITFAYPFGYLQWEYLERESISDHVSKELPTLEDLGITLTTMESRMHWELKPYRKDYGYMQSVHEFDAVPDPPIIPIH</sequence>
<organism evidence="8">
    <name type="scientific">Harpegnathos saltator</name>
    <name type="common">Jerdon's jumping ant</name>
    <dbReference type="NCBI Taxonomy" id="610380"/>
    <lineage>
        <taxon>Eukaryota</taxon>
        <taxon>Metazoa</taxon>
        <taxon>Ecdysozoa</taxon>
        <taxon>Arthropoda</taxon>
        <taxon>Hexapoda</taxon>
        <taxon>Insecta</taxon>
        <taxon>Pterygota</taxon>
        <taxon>Neoptera</taxon>
        <taxon>Endopterygota</taxon>
        <taxon>Hymenoptera</taxon>
        <taxon>Apocrita</taxon>
        <taxon>Aculeata</taxon>
        <taxon>Formicoidea</taxon>
        <taxon>Formicidae</taxon>
        <taxon>Ponerinae</taxon>
        <taxon>Ponerini</taxon>
        <taxon>Harpegnathos</taxon>
    </lineage>
</organism>
<proteinExistence type="inferred from homology"/>
<evidence type="ECO:0000256" key="3">
    <source>
        <dbReference type="ARBA" id="ARBA00042000"/>
    </source>
</evidence>
<dbReference type="GO" id="GO:0005739">
    <property type="term" value="C:mitochondrion"/>
    <property type="evidence" value="ECO:0007669"/>
    <property type="project" value="TreeGrafter"/>
</dbReference>
<reference evidence="7 8" key="1">
    <citation type="journal article" date="2010" name="Science">
        <title>Genomic comparison of the ants Camponotus floridanus and Harpegnathos saltator.</title>
        <authorList>
            <person name="Bonasio R."/>
            <person name="Zhang G."/>
            <person name="Ye C."/>
            <person name="Mutti N.S."/>
            <person name="Fang X."/>
            <person name="Qin N."/>
            <person name="Donahue G."/>
            <person name="Yang P."/>
            <person name="Li Q."/>
            <person name="Li C."/>
            <person name="Zhang P."/>
            <person name="Huang Z."/>
            <person name="Berger S.L."/>
            <person name="Reinberg D."/>
            <person name="Wang J."/>
            <person name="Liebig J."/>
        </authorList>
    </citation>
    <scope>NUCLEOTIDE SEQUENCE [LARGE SCALE GENOMIC DNA]</scope>
    <source>
        <strain evidence="7 8">R22 G/1</strain>
    </source>
</reference>
<keyword evidence="7" id="KW-0830">Ubiquinone</keyword>
<dbReference type="GO" id="GO:0003824">
    <property type="term" value="F:catalytic activity"/>
    <property type="evidence" value="ECO:0007669"/>
    <property type="project" value="UniProtKB-ARBA"/>
</dbReference>
<evidence type="ECO:0000256" key="2">
    <source>
        <dbReference type="ARBA" id="ARBA00040720"/>
    </source>
</evidence>
<feature type="domain" description="NAD(P)-binding" evidence="6">
    <location>
        <begin position="19"/>
        <end position="85"/>
    </location>
</feature>
<evidence type="ECO:0000256" key="5">
    <source>
        <dbReference type="ARBA" id="ARBA00046455"/>
    </source>
</evidence>
<dbReference type="OrthoDB" id="275457at2759"/>
<dbReference type="Gene3D" id="3.40.50.720">
    <property type="entry name" value="NAD(P)-binding Rossmann-like Domain"/>
    <property type="match status" value="1"/>
</dbReference>
<keyword evidence="8" id="KW-1185">Reference proteome</keyword>
<dbReference type="InterPro" id="IPR036291">
    <property type="entry name" value="NAD(P)-bd_dom_sf"/>
</dbReference>
<evidence type="ECO:0000259" key="6">
    <source>
        <dbReference type="Pfam" id="PF13460"/>
    </source>
</evidence>
<comment type="subunit">
    <text evidence="5">Complex I is composed of 45 different subunits. This a component of the hydrophobic protein fraction. Interacts with BLOC1S1. Interacts with SLC2A4. Interacts with CLOCK. Interacts with RAB5IF.</text>
</comment>
<accession>E2C8R9</accession>
<evidence type="ECO:0000313" key="7">
    <source>
        <dbReference type="EMBL" id="EFN75665.1"/>
    </source>
</evidence>
<dbReference type="EMBL" id="GL453693">
    <property type="protein sequence ID" value="EFN75665.1"/>
    <property type="molecule type" value="Genomic_DNA"/>
</dbReference>
<dbReference type="Pfam" id="PF13460">
    <property type="entry name" value="NAD_binding_10"/>
    <property type="match status" value="1"/>
</dbReference>
<evidence type="ECO:0000256" key="1">
    <source>
        <dbReference type="ARBA" id="ARBA00038501"/>
    </source>
</evidence>
<dbReference type="GO" id="GO:0044877">
    <property type="term" value="F:protein-containing complex binding"/>
    <property type="evidence" value="ECO:0007669"/>
    <property type="project" value="TreeGrafter"/>
</dbReference>
<dbReference type="CDD" id="cd05271">
    <property type="entry name" value="NDUFA9_like_SDR_a"/>
    <property type="match status" value="1"/>
</dbReference>
<dbReference type="InterPro" id="IPR051207">
    <property type="entry name" value="ComplexI_NDUFA9_subunit"/>
</dbReference>
<dbReference type="AlphaFoldDB" id="E2C8R9"/>
<gene>
    <name evidence="7" type="ORF">EAI_04828</name>
</gene>
<dbReference type="STRING" id="610380.E2C8R9"/>
<dbReference type="PANTHER" id="PTHR12126">
    <property type="entry name" value="NADH-UBIQUINONE OXIDOREDUCTASE 39 KDA SUBUNIT-RELATED"/>
    <property type="match status" value="1"/>
</dbReference>
<dbReference type="PANTHER" id="PTHR12126:SF11">
    <property type="entry name" value="NADH DEHYDROGENASE [UBIQUINONE] 1 ALPHA SUBCOMPLEX SUBUNIT 9, MITOCHONDRIAL"/>
    <property type="match status" value="1"/>
</dbReference>
<dbReference type="InParanoid" id="E2C8R9"/>